<dbReference type="HOGENOM" id="CLU_046670_11_0_9"/>
<evidence type="ECO:0000259" key="2">
    <source>
        <dbReference type="Pfam" id="PF08346"/>
    </source>
</evidence>
<dbReference type="InterPro" id="IPR005039">
    <property type="entry name" value="Ant_C"/>
</dbReference>
<dbReference type="Proteomes" id="UP000004121">
    <property type="component" value="Unassembled WGS sequence"/>
</dbReference>
<dbReference type="eggNOG" id="COG3645">
    <property type="taxonomic scope" value="Bacteria"/>
</dbReference>
<dbReference type="FunCoup" id="C2KWJ3">
    <property type="interactions" value="2"/>
</dbReference>
<comment type="caution">
    <text evidence="3">The sequence shown here is derived from an EMBL/GenBank/DDBJ whole genome shotgun (WGS) entry which is preliminary data.</text>
</comment>
<dbReference type="AlphaFoldDB" id="C2KWJ3"/>
<dbReference type="InterPro" id="IPR013557">
    <property type="entry name" value="AntA/B_antirep"/>
</dbReference>
<name>C2KWJ3_9FIRM</name>
<gene>
    <name evidence="3" type="ORF">HMPREF6123_0862</name>
</gene>
<dbReference type="RefSeq" id="WP_007156325.1">
    <property type="nucleotide sequence ID" value="NZ_GG668533.1"/>
</dbReference>
<dbReference type="Pfam" id="PF03374">
    <property type="entry name" value="ANT"/>
    <property type="match status" value="1"/>
</dbReference>
<proteinExistence type="predicted"/>
<evidence type="ECO:0000313" key="4">
    <source>
        <dbReference type="Proteomes" id="UP000004121"/>
    </source>
</evidence>
<accession>C2KWJ3</accession>
<feature type="domain" description="Antirepressor protein C-terminal" evidence="1">
    <location>
        <begin position="131"/>
        <end position="236"/>
    </location>
</feature>
<dbReference type="eggNOG" id="COG3561">
    <property type="taxonomic scope" value="Bacteria"/>
</dbReference>
<dbReference type="OrthoDB" id="9812611at2"/>
<keyword evidence="4" id="KW-1185">Reference proteome</keyword>
<reference evidence="3 4" key="1">
    <citation type="submission" date="2009-04" db="EMBL/GenBank/DDBJ databases">
        <authorList>
            <person name="Qin X."/>
            <person name="Bachman B."/>
            <person name="Battles P."/>
            <person name="Bell A."/>
            <person name="Bess C."/>
            <person name="Bickham C."/>
            <person name="Chaboub L."/>
            <person name="Chen D."/>
            <person name="Coyle M."/>
            <person name="Deiros D.R."/>
            <person name="Dinh H."/>
            <person name="Forbes L."/>
            <person name="Fowler G."/>
            <person name="Francisco L."/>
            <person name="Fu Q."/>
            <person name="Gubbala S."/>
            <person name="Hale W."/>
            <person name="Han Y."/>
            <person name="Hemphill L."/>
            <person name="Highlander S.K."/>
            <person name="Hirani K."/>
            <person name="Hogues M."/>
            <person name="Jackson L."/>
            <person name="Jakkamsetti A."/>
            <person name="Javaid M."/>
            <person name="Jiang H."/>
            <person name="Korchina V."/>
            <person name="Kovar C."/>
            <person name="Lara F."/>
            <person name="Lee S."/>
            <person name="Mata R."/>
            <person name="Mathew T."/>
            <person name="Moen C."/>
            <person name="Morales K."/>
            <person name="Munidasa M."/>
            <person name="Nazareth L."/>
            <person name="Ngo R."/>
            <person name="Nguyen L."/>
            <person name="Okwuonu G."/>
            <person name="Ongeri F."/>
            <person name="Patil S."/>
            <person name="Petrosino J."/>
            <person name="Pham C."/>
            <person name="Pham P."/>
            <person name="Pu L.-L."/>
            <person name="Puazo M."/>
            <person name="Raj R."/>
            <person name="Reid J."/>
            <person name="Rouhana J."/>
            <person name="Saada N."/>
            <person name="Shang Y."/>
            <person name="Simmons D."/>
            <person name="Thornton R."/>
            <person name="Warren J."/>
            <person name="Weissenberger G."/>
            <person name="Zhang J."/>
            <person name="Zhang L."/>
            <person name="Zhou C."/>
            <person name="Zhu D."/>
            <person name="Muzny D."/>
            <person name="Worley K."/>
            <person name="Gibbs R."/>
        </authorList>
    </citation>
    <scope>NUCLEOTIDE SEQUENCE [LARGE SCALE GENOMIC DNA]</scope>
    <source>
        <strain evidence="3 4">F0268</strain>
    </source>
</reference>
<dbReference type="Pfam" id="PF08346">
    <property type="entry name" value="AntA"/>
    <property type="match status" value="1"/>
</dbReference>
<dbReference type="InParanoid" id="C2KWJ3"/>
<protein>
    <submittedName>
        <fullName evidence="3">Phage antirepressor protein</fullName>
    </submittedName>
</protein>
<dbReference type="EMBL" id="ACKX01000083">
    <property type="protein sequence ID" value="EEJ51882.1"/>
    <property type="molecule type" value="Genomic_DNA"/>
</dbReference>
<evidence type="ECO:0000259" key="1">
    <source>
        <dbReference type="Pfam" id="PF03374"/>
    </source>
</evidence>
<evidence type="ECO:0000313" key="3">
    <source>
        <dbReference type="EMBL" id="EEJ51882.1"/>
    </source>
</evidence>
<dbReference type="STRING" id="585501.HMPREF6123_0862"/>
<feature type="domain" description="AntA/AntB antirepressor" evidence="2">
    <location>
        <begin position="17"/>
        <end position="89"/>
    </location>
</feature>
<sequence length="246" mass="28270">MNELIKITTNEVGEPTVLGRELHEFLGVKTLYKDWFPRMVEYGFTEGKDFNPLKNEQVRFEGNREVARELTDHLLTIDMAKEICMIQRTEVGKQARQYFIRVEKDYNSPEKIMARALRIAEKELSTLKLDVERMKPKEIFADSVASSQSTILIGELAKILKANGYETGQKRLFETFRQDGFLIKRNGSDYNMPTQKAMELGLFEIKETVITNPDGSIRVSKTTKVTGKGQIYFVSRYCGGFKEEIA</sequence>
<dbReference type="GO" id="GO:0003677">
    <property type="term" value="F:DNA binding"/>
    <property type="evidence" value="ECO:0007669"/>
    <property type="project" value="InterPro"/>
</dbReference>
<organism evidence="3 4">
    <name type="scientific">Oribacterium sinus F0268</name>
    <dbReference type="NCBI Taxonomy" id="585501"/>
    <lineage>
        <taxon>Bacteria</taxon>
        <taxon>Bacillati</taxon>
        <taxon>Bacillota</taxon>
        <taxon>Clostridia</taxon>
        <taxon>Lachnospirales</taxon>
        <taxon>Lachnospiraceae</taxon>
        <taxon>Oribacterium</taxon>
    </lineage>
</organism>